<dbReference type="PANTHER" id="PTHR24221:SF654">
    <property type="entry name" value="ATP-BINDING CASSETTE SUB-FAMILY B MEMBER 6"/>
    <property type="match status" value="1"/>
</dbReference>
<evidence type="ECO:0000259" key="9">
    <source>
        <dbReference type="PROSITE" id="PS50893"/>
    </source>
</evidence>
<dbReference type="InterPro" id="IPR015856">
    <property type="entry name" value="ABC_transpr_CbiO/EcfA_su"/>
</dbReference>
<dbReference type="PANTHER" id="PTHR24221">
    <property type="entry name" value="ATP-BINDING CASSETTE SUB-FAMILY B"/>
    <property type="match status" value="1"/>
</dbReference>
<dbReference type="Gene3D" id="1.20.1560.10">
    <property type="entry name" value="ABC transporter type 1, transmembrane domain"/>
    <property type="match status" value="1"/>
</dbReference>
<dbReference type="InterPro" id="IPR003439">
    <property type="entry name" value="ABC_transporter-like_ATP-bd"/>
</dbReference>
<evidence type="ECO:0000313" key="11">
    <source>
        <dbReference type="EMBL" id="QSQ23761.1"/>
    </source>
</evidence>
<feature type="transmembrane region" description="Helical" evidence="8">
    <location>
        <begin position="232"/>
        <end position="255"/>
    </location>
</feature>
<dbReference type="RefSeq" id="WP_206725332.1">
    <property type="nucleotide sequence ID" value="NZ_CP071090.1"/>
</dbReference>
<dbReference type="NCBIfam" id="TIGR01194">
    <property type="entry name" value="cyc_pep_trnsptr"/>
    <property type="match status" value="1"/>
</dbReference>
<accession>A0ABX7P1H0</accession>
<keyword evidence="2" id="KW-0813">Transport</keyword>
<dbReference type="PROSITE" id="PS00211">
    <property type="entry name" value="ABC_TRANSPORTER_1"/>
    <property type="match status" value="1"/>
</dbReference>
<evidence type="ECO:0000256" key="4">
    <source>
        <dbReference type="ARBA" id="ARBA00022741"/>
    </source>
</evidence>
<dbReference type="Pfam" id="PF00664">
    <property type="entry name" value="ABC_membrane"/>
    <property type="match status" value="1"/>
</dbReference>
<feature type="transmembrane region" description="Helical" evidence="8">
    <location>
        <begin position="150"/>
        <end position="167"/>
    </location>
</feature>
<evidence type="ECO:0000256" key="5">
    <source>
        <dbReference type="ARBA" id="ARBA00022840"/>
    </source>
</evidence>
<evidence type="ECO:0000256" key="2">
    <source>
        <dbReference type="ARBA" id="ARBA00022448"/>
    </source>
</evidence>
<protein>
    <submittedName>
        <fullName evidence="11">Cyclic peptide export ABC transporter</fullName>
    </submittedName>
</protein>
<reference evidence="11 12" key="1">
    <citation type="submission" date="2021-02" db="EMBL/GenBank/DDBJ databases">
        <title>De Novo genome assembly of isolated myxobacteria.</title>
        <authorList>
            <person name="Stevens D.C."/>
        </authorList>
    </citation>
    <scope>NUCLEOTIDE SEQUENCE [LARGE SCALE GENOMIC DNA]</scope>
    <source>
        <strain evidence="12">SCPEA02</strain>
    </source>
</reference>
<sequence length="552" mass="61136">MKLLAFFLRGGSKWSFLLPVLCGVLSGAASTGLISLINSVLERSVAPDTATALRFAGIGLVALLARVCSQLLLNYLQQSMLEKLRMELVQRILATPLRELEETGSPRLLAMLTDDVNNISSSLLVIPQILINAAIVTGCLVYLAWLSPNVFLALMAFTVVGFVTYQLPMSRGLGFIRASREVQDRLYKHLGAVIQGIKELKLHPDRRSAFLEQSLGETTTALRRLNLKGSSLFSAASSWGMFLFFVFIGLMLFVLPAPGAQNGAASLVSYTLTVLYLQQPLDALLANIPFLSRGMVSLRKVERLLALDKGLLEAVRTAPAPRTSFTRLELVGITHSYHREREDSSFTLGPIHLKLEKGELVFLVGGNGSGKTTLAKLITGLYTPESGEVRLDGVSITAENREELRQCFSTVFSDYYLFSTLLGLTPAGLVPRARQYLERLHLNHKVKIDDDGTLSTTDLSQGQRKRLALLTAWLEDRPLYVFDEWGADQDPSFKAVFYEELLPEMKRAGKTVLVISHDNRYFHVADRLLHLEFGKLVSEAEQPPLEARQRAS</sequence>
<dbReference type="PROSITE" id="PS50893">
    <property type="entry name" value="ABC_TRANSPORTER_2"/>
    <property type="match status" value="1"/>
</dbReference>
<dbReference type="SMART" id="SM00382">
    <property type="entry name" value="AAA"/>
    <property type="match status" value="1"/>
</dbReference>
<feature type="transmembrane region" description="Helical" evidence="8">
    <location>
        <begin position="123"/>
        <end position="144"/>
    </location>
</feature>
<dbReference type="InterPro" id="IPR027417">
    <property type="entry name" value="P-loop_NTPase"/>
</dbReference>
<dbReference type="CDD" id="cd07346">
    <property type="entry name" value="ABC_6TM_exporters"/>
    <property type="match status" value="1"/>
</dbReference>
<keyword evidence="4" id="KW-0547">Nucleotide-binding</keyword>
<keyword evidence="6 8" id="KW-1133">Transmembrane helix</keyword>
<keyword evidence="12" id="KW-1185">Reference proteome</keyword>
<evidence type="ECO:0000256" key="6">
    <source>
        <dbReference type="ARBA" id="ARBA00022989"/>
    </source>
</evidence>
<evidence type="ECO:0000256" key="8">
    <source>
        <dbReference type="SAM" id="Phobius"/>
    </source>
</evidence>
<dbReference type="SUPFAM" id="SSF90123">
    <property type="entry name" value="ABC transporter transmembrane region"/>
    <property type="match status" value="1"/>
</dbReference>
<dbReference type="InterPro" id="IPR036640">
    <property type="entry name" value="ABC1_TM_sf"/>
</dbReference>
<dbReference type="PROSITE" id="PS50929">
    <property type="entry name" value="ABC_TM1F"/>
    <property type="match status" value="1"/>
</dbReference>
<organism evidence="11 12">
    <name type="scientific">Pyxidicoccus parkwayensis</name>
    <dbReference type="NCBI Taxonomy" id="2813578"/>
    <lineage>
        <taxon>Bacteria</taxon>
        <taxon>Pseudomonadati</taxon>
        <taxon>Myxococcota</taxon>
        <taxon>Myxococcia</taxon>
        <taxon>Myxococcales</taxon>
        <taxon>Cystobacterineae</taxon>
        <taxon>Myxococcaceae</taxon>
        <taxon>Pyxidicoccus</taxon>
    </lineage>
</organism>
<dbReference type="InterPro" id="IPR003593">
    <property type="entry name" value="AAA+_ATPase"/>
</dbReference>
<evidence type="ECO:0000256" key="7">
    <source>
        <dbReference type="ARBA" id="ARBA00023136"/>
    </source>
</evidence>
<dbReference type="InterPro" id="IPR039421">
    <property type="entry name" value="Type_1_exporter"/>
</dbReference>
<gene>
    <name evidence="11" type="ORF">JY651_01900</name>
</gene>
<feature type="domain" description="ABC transmembrane type-1" evidence="10">
    <location>
        <begin position="14"/>
        <end position="293"/>
    </location>
</feature>
<evidence type="ECO:0000256" key="3">
    <source>
        <dbReference type="ARBA" id="ARBA00022692"/>
    </source>
</evidence>
<dbReference type="Proteomes" id="UP000662747">
    <property type="component" value="Chromosome"/>
</dbReference>
<dbReference type="CDD" id="cd03225">
    <property type="entry name" value="ABC_cobalt_CbiO_domain1"/>
    <property type="match status" value="1"/>
</dbReference>
<comment type="subcellular location">
    <subcellularLocation>
        <location evidence="1">Cell membrane</location>
        <topology evidence="1">Multi-pass membrane protein</topology>
    </subcellularLocation>
</comment>
<evidence type="ECO:0000313" key="12">
    <source>
        <dbReference type="Proteomes" id="UP000662747"/>
    </source>
</evidence>
<feature type="domain" description="ABC transporter" evidence="9">
    <location>
        <begin position="328"/>
        <end position="552"/>
    </location>
</feature>
<dbReference type="InterPro" id="IPR005898">
    <property type="entry name" value="Cyc_pep_transpt_SyrD/YojI"/>
</dbReference>
<dbReference type="SUPFAM" id="SSF52540">
    <property type="entry name" value="P-loop containing nucleoside triphosphate hydrolases"/>
    <property type="match status" value="1"/>
</dbReference>
<dbReference type="InterPro" id="IPR017871">
    <property type="entry name" value="ABC_transporter-like_CS"/>
</dbReference>
<dbReference type="InterPro" id="IPR011527">
    <property type="entry name" value="ABC1_TM_dom"/>
</dbReference>
<proteinExistence type="predicted"/>
<keyword evidence="3 8" id="KW-0812">Transmembrane</keyword>
<keyword evidence="7 8" id="KW-0472">Membrane</keyword>
<dbReference type="Gene3D" id="3.40.50.300">
    <property type="entry name" value="P-loop containing nucleotide triphosphate hydrolases"/>
    <property type="match status" value="1"/>
</dbReference>
<evidence type="ECO:0000256" key="1">
    <source>
        <dbReference type="ARBA" id="ARBA00004651"/>
    </source>
</evidence>
<dbReference type="EMBL" id="CP071090">
    <property type="protein sequence ID" value="QSQ23761.1"/>
    <property type="molecule type" value="Genomic_DNA"/>
</dbReference>
<keyword evidence="5" id="KW-0067">ATP-binding</keyword>
<dbReference type="Pfam" id="PF00005">
    <property type="entry name" value="ABC_tran"/>
    <property type="match status" value="1"/>
</dbReference>
<name>A0ABX7P1H0_9BACT</name>
<evidence type="ECO:0000259" key="10">
    <source>
        <dbReference type="PROSITE" id="PS50929"/>
    </source>
</evidence>